<sequence length="372" mass="40924">MVVALPTSAYAAPGDSWRPVTFLPIQGIEDFDAVGAAEVWHVGTDYDITKGVVPGIFQWTGGLSWKRHAPPDLPPNGRLTDVTAQSGDEVWVAGFYRSSDYFLTGFTYLASSSPLGVWSKRPVPQPPIETEHRELVSDSAGMWLTEGGRISRWDGTVWTTVATLTRNIERLESFGPDNAWIAAGDEVWHWDGSSWQQIPRPDGITGQRVRFTADGAWTATTSGLRTWDGSSWQTTAYPAPFDGATFSTVNGLTDSDGQWVSLKIREGEGGLLHWDGSEWTRYPLMADTTQQVVVDDAGRIWGVNRISRLVSTLPTGGYLQHKGQVVRFKDGAWESVGAAEADYRLTHLPGSDRLYGFGENEWNGADKAVTNR</sequence>
<protein>
    <submittedName>
        <fullName evidence="1">Uncharacterized protein</fullName>
    </submittedName>
</protein>
<gene>
    <name evidence="1" type="ORF">GCM10009550_25690</name>
</gene>
<evidence type="ECO:0000313" key="2">
    <source>
        <dbReference type="Proteomes" id="UP001500665"/>
    </source>
</evidence>
<name>A0ABN1QXS5_9ACTN</name>
<evidence type="ECO:0000313" key="1">
    <source>
        <dbReference type="EMBL" id="GAA0948908.1"/>
    </source>
</evidence>
<dbReference type="Proteomes" id="UP001500665">
    <property type="component" value="Unassembled WGS sequence"/>
</dbReference>
<dbReference type="EMBL" id="BAAAHH010000008">
    <property type="protein sequence ID" value="GAA0948908.1"/>
    <property type="molecule type" value="Genomic_DNA"/>
</dbReference>
<proteinExistence type="predicted"/>
<comment type="caution">
    <text evidence="1">The sequence shown here is derived from an EMBL/GenBank/DDBJ whole genome shotgun (WGS) entry which is preliminary data.</text>
</comment>
<reference evidence="1 2" key="1">
    <citation type="journal article" date="2019" name="Int. J. Syst. Evol. Microbiol.">
        <title>The Global Catalogue of Microorganisms (GCM) 10K type strain sequencing project: providing services to taxonomists for standard genome sequencing and annotation.</title>
        <authorList>
            <consortium name="The Broad Institute Genomics Platform"/>
            <consortium name="The Broad Institute Genome Sequencing Center for Infectious Disease"/>
            <person name="Wu L."/>
            <person name="Ma J."/>
        </authorList>
    </citation>
    <scope>NUCLEOTIDE SEQUENCE [LARGE SCALE GENOMIC DNA]</scope>
    <source>
        <strain evidence="1 2">JCM 10696</strain>
    </source>
</reference>
<organism evidence="1 2">
    <name type="scientific">Actinocorallia libanotica</name>
    <dbReference type="NCBI Taxonomy" id="46162"/>
    <lineage>
        <taxon>Bacteria</taxon>
        <taxon>Bacillati</taxon>
        <taxon>Actinomycetota</taxon>
        <taxon>Actinomycetes</taxon>
        <taxon>Streptosporangiales</taxon>
        <taxon>Thermomonosporaceae</taxon>
        <taxon>Actinocorallia</taxon>
    </lineage>
</organism>
<accession>A0ABN1QXS5</accession>
<keyword evidence="2" id="KW-1185">Reference proteome</keyword>